<evidence type="ECO:0000313" key="4">
    <source>
        <dbReference type="WBParaSite" id="GPUH_0002472801-mRNA-1"/>
    </source>
</evidence>
<keyword evidence="1" id="KW-0472">Membrane</keyword>
<dbReference type="Proteomes" id="UP000271098">
    <property type="component" value="Unassembled WGS sequence"/>
</dbReference>
<gene>
    <name evidence="2" type="ORF">GPUH_LOCUS24697</name>
</gene>
<evidence type="ECO:0000313" key="3">
    <source>
        <dbReference type="Proteomes" id="UP000271098"/>
    </source>
</evidence>
<accession>A0A183EUQ7</accession>
<name>A0A183EUQ7_9BILA</name>
<keyword evidence="1" id="KW-1133">Transmembrane helix</keyword>
<proteinExistence type="predicted"/>
<organism evidence="4">
    <name type="scientific">Gongylonema pulchrum</name>
    <dbReference type="NCBI Taxonomy" id="637853"/>
    <lineage>
        <taxon>Eukaryota</taxon>
        <taxon>Metazoa</taxon>
        <taxon>Ecdysozoa</taxon>
        <taxon>Nematoda</taxon>
        <taxon>Chromadorea</taxon>
        <taxon>Rhabditida</taxon>
        <taxon>Spirurina</taxon>
        <taxon>Spiruromorpha</taxon>
        <taxon>Spiruroidea</taxon>
        <taxon>Gongylonematidae</taxon>
        <taxon>Gongylonema</taxon>
    </lineage>
</organism>
<keyword evidence="3" id="KW-1185">Reference proteome</keyword>
<sequence>MEIFVIDKKCFDPLSRIHFLPLPQLDLVSTTIMCGDVIYMGIRGKNAIFADLRGGSFTFDDMFNVRWLKALHFNSQLLLTESTDGVVNIFMDFKMFAVNFYFEFRCILFWCKFLFIVVIILFFFLKVSNFCSV</sequence>
<keyword evidence="1" id="KW-0812">Transmembrane</keyword>
<protein>
    <submittedName>
        <fullName evidence="2 4">Uncharacterized protein</fullName>
    </submittedName>
</protein>
<dbReference type="EMBL" id="UYRT01102138">
    <property type="protein sequence ID" value="VDN43205.1"/>
    <property type="molecule type" value="Genomic_DNA"/>
</dbReference>
<reference evidence="2 3" key="2">
    <citation type="submission" date="2018-11" db="EMBL/GenBank/DDBJ databases">
        <authorList>
            <consortium name="Pathogen Informatics"/>
        </authorList>
    </citation>
    <scope>NUCLEOTIDE SEQUENCE [LARGE SCALE GENOMIC DNA]</scope>
</reference>
<reference evidence="4" key="1">
    <citation type="submission" date="2016-06" db="UniProtKB">
        <authorList>
            <consortium name="WormBaseParasite"/>
        </authorList>
    </citation>
    <scope>IDENTIFICATION</scope>
</reference>
<evidence type="ECO:0000256" key="1">
    <source>
        <dbReference type="SAM" id="Phobius"/>
    </source>
</evidence>
<dbReference type="AlphaFoldDB" id="A0A183EUQ7"/>
<feature type="transmembrane region" description="Helical" evidence="1">
    <location>
        <begin position="104"/>
        <end position="125"/>
    </location>
</feature>
<dbReference type="WBParaSite" id="GPUH_0002472801-mRNA-1">
    <property type="protein sequence ID" value="GPUH_0002472801-mRNA-1"/>
    <property type="gene ID" value="GPUH_0002472801"/>
</dbReference>
<evidence type="ECO:0000313" key="2">
    <source>
        <dbReference type="EMBL" id="VDN43205.1"/>
    </source>
</evidence>